<dbReference type="Pfam" id="PF20153">
    <property type="entry name" value="DUF6535"/>
    <property type="match status" value="1"/>
</dbReference>
<proteinExistence type="predicted"/>
<feature type="region of interest" description="Disordered" evidence="1">
    <location>
        <begin position="1"/>
        <end position="41"/>
    </location>
</feature>
<gene>
    <name evidence="4" type="ORF">SISSUDRAFT_1131844</name>
</gene>
<evidence type="ECO:0000313" key="5">
    <source>
        <dbReference type="Proteomes" id="UP000076798"/>
    </source>
</evidence>
<name>A0A165ZM66_9AGAM</name>
<dbReference type="InterPro" id="IPR045338">
    <property type="entry name" value="DUF6535"/>
</dbReference>
<keyword evidence="2" id="KW-0472">Membrane</keyword>
<organism evidence="4 5">
    <name type="scientific">Sistotremastrum suecicum HHB10207 ss-3</name>
    <dbReference type="NCBI Taxonomy" id="1314776"/>
    <lineage>
        <taxon>Eukaryota</taxon>
        <taxon>Fungi</taxon>
        <taxon>Dikarya</taxon>
        <taxon>Basidiomycota</taxon>
        <taxon>Agaricomycotina</taxon>
        <taxon>Agaricomycetes</taxon>
        <taxon>Sistotremastrales</taxon>
        <taxon>Sistotremastraceae</taxon>
        <taxon>Sistotremastrum</taxon>
    </lineage>
</organism>
<accession>A0A165ZM66</accession>
<dbReference type="EMBL" id="KV428181">
    <property type="protein sequence ID" value="KZT34441.1"/>
    <property type="molecule type" value="Genomic_DNA"/>
</dbReference>
<protein>
    <recommendedName>
        <fullName evidence="3">DUF6535 domain-containing protein</fullName>
    </recommendedName>
</protein>
<keyword evidence="2" id="KW-0812">Transmembrane</keyword>
<feature type="transmembrane region" description="Helical" evidence="2">
    <location>
        <begin position="225"/>
        <end position="246"/>
    </location>
</feature>
<sequence>MTETVAAGNPGQPVRTSSRPSVSTQSTAVEQSGPSSQSPRAGQETVFIELLRLVARLNHFLEVNHNTNANGPLFRLGNVHDSAEDCDFEARLDEMAELLEIKDQVSEWRQQMSLELVIGTLFLTVVTGFAAPIVQSWLPGGGGPETPGMNSSPPASLVWVCGIYVLSIACGAVNAVMCVMGIAWAGHLPVEPDRKTPEQRRLTRVKRRESIQGVMSTVICWSYRTLLFCILLFVAGGITEIWVVGLKDAPKYLVVLCGTIGIALAIGGVTTILGTTWHAILHDDSHYNSPWAEQERRLVMRASEWMDSRRTRLLNLFNSWRTIPSSLRRYRYRPGSSRSTGAGSYV</sequence>
<evidence type="ECO:0000313" key="4">
    <source>
        <dbReference type="EMBL" id="KZT34441.1"/>
    </source>
</evidence>
<reference evidence="4 5" key="1">
    <citation type="journal article" date="2016" name="Mol. Biol. Evol.">
        <title>Comparative Genomics of Early-Diverging Mushroom-Forming Fungi Provides Insights into the Origins of Lignocellulose Decay Capabilities.</title>
        <authorList>
            <person name="Nagy L.G."/>
            <person name="Riley R."/>
            <person name="Tritt A."/>
            <person name="Adam C."/>
            <person name="Daum C."/>
            <person name="Floudas D."/>
            <person name="Sun H."/>
            <person name="Yadav J.S."/>
            <person name="Pangilinan J."/>
            <person name="Larsson K.H."/>
            <person name="Matsuura K."/>
            <person name="Barry K."/>
            <person name="Labutti K."/>
            <person name="Kuo R."/>
            <person name="Ohm R.A."/>
            <person name="Bhattacharya S.S."/>
            <person name="Shirouzu T."/>
            <person name="Yoshinaga Y."/>
            <person name="Martin F.M."/>
            <person name="Grigoriev I.V."/>
            <person name="Hibbett D.S."/>
        </authorList>
    </citation>
    <scope>NUCLEOTIDE SEQUENCE [LARGE SCALE GENOMIC DNA]</scope>
    <source>
        <strain evidence="4 5">HHB10207 ss-3</strain>
    </source>
</reference>
<dbReference type="Proteomes" id="UP000076798">
    <property type="component" value="Unassembled WGS sequence"/>
</dbReference>
<feature type="transmembrane region" description="Helical" evidence="2">
    <location>
        <begin position="252"/>
        <end position="273"/>
    </location>
</feature>
<feature type="transmembrane region" description="Helical" evidence="2">
    <location>
        <begin position="157"/>
        <end position="185"/>
    </location>
</feature>
<dbReference type="OrthoDB" id="3235960at2759"/>
<feature type="domain" description="DUF6535" evidence="3">
    <location>
        <begin position="101"/>
        <end position="242"/>
    </location>
</feature>
<keyword evidence="5" id="KW-1185">Reference proteome</keyword>
<feature type="transmembrane region" description="Helical" evidence="2">
    <location>
        <begin position="116"/>
        <end position="137"/>
    </location>
</feature>
<evidence type="ECO:0000256" key="2">
    <source>
        <dbReference type="SAM" id="Phobius"/>
    </source>
</evidence>
<dbReference type="AlphaFoldDB" id="A0A165ZM66"/>
<evidence type="ECO:0000259" key="3">
    <source>
        <dbReference type="Pfam" id="PF20153"/>
    </source>
</evidence>
<feature type="compositionally biased region" description="Polar residues" evidence="1">
    <location>
        <begin position="14"/>
        <end position="40"/>
    </location>
</feature>
<evidence type="ECO:0000256" key="1">
    <source>
        <dbReference type="SAM" id="MobiDB-lite"/>
    </source>
</evidence>
<keyword evidence="2" id="KW-1133">Transmembrane helix</keyword>